<proteinExistence type="predicted"/>
<keyword evidence="2" id="KW-1003">Cell membrane</keyword>
<dbReference type="RefSeq" id="WP_036825060.1">
    <property type="nucleotide sequence ID" value="NZ_JGVO01000600.1"/>
</dbReference>
<evidence type="ECO:0000256" key="6">
    <source>
        <dbReference type="SAM" id="Phobius"/>
    </source>
</evidence>
<evidence type="ECO:0000256" key="3">
    <source>
        <dbReference type="ARBA" id="ARBA00022692"/>
    </source>
</evidence>
<name>A0A2T3NV06_9GAMM</name>
<dbReference type="AlphaFoldDB" id="A0A2T3NV06"/>
<dbReference type="GO" id="GO:0005886">
    <property type="term" value="C:plasma membrane"/>
    <property type="evidence" value="ECO:0007669"/>
    <property type="project" value="UniProtKB-SubCell"/>
</dbReference>
<feature type="transmembrane region" description="Helical" evidence="6">
    <location>
        <begin position="113"/>
        <end position="136"/>
    </location>
</feature>
<evidence type="ECO:0000313" key="8">
    <source>
        <dbReference type="Proteomes" id="UP000241771"/>
    </source>
</evidence>
<keyword evidence="5 6" id="KW-0472">Membrane</keyword>
<sequence>MPFENWLAFIAASAVFVAIPGPTILLTISYALTHGRSAAIALVSGVVLGDLTAMLASLLGLGAILSSSAELFSIVKWMGAIYLVYLGVKLYCSPIEQEEGQQEKVANRLHIFRHAYIVTLLNPKSIVFFVAFFPQFLDTTQPLVPQMIVQVVTFLCLALLALSAYGISASLARHKIRSPSVQKWINRVGGSLIVGAGVTAAGLQR</sequence>
<reference evidence="7 8" key="1">
    <citation type="submission" date="2018-01" db="EMBL/GenBank/DDBJ databases">
        <title>Whole genome sequencing of Histamine producing bacteria.</title>
        <authorList>
            <person name="Butler K."/>
        </authorList>
    </citation>
    <scope>NUCLEOTIDE SEQUENCE [LARGE SCALE GENOMIC DNA]</scope>
    <source>
        <strain evidence="7 8">DSM 100436</strain>
    </source>
</reference>
<evidence type="ECO:0000256" key="1">
    <source>
        <dbReference type="ARBA" id="ARBA00004651"/>
    </source>
</evidence>
<evidence type="ECO:0000313" key="7">
    <source>
        <dbReference type="EMBL" id="PSW20103.1"/>
    </source>
</evidence>
<dbReference type="PANTHER" id="PTHR30086">
    <property type="entry name" value="ARGININE EXPORTER PROTEIN ARGO"/>
    <property type="match status" value="1"/>
</dbReference>
<dbReference type="EMBL" id="PYMA01000004">
    <property type="protein sequence ID" value="PSW20103.1"/>
    <property type="molecule type" value="Genomic_DNA"/>
</dbReference>
<evidence type="ECO:0000256" key="5">
    <source>
        <dbReference type="ARBA" id="ARBA00023136"/>
    </source>
</evidence>
<feature type="transmembrane region" description="Helical" evidence="6">
    <location>
        <begin position="39"/>
        <end position="65"/>
    </location>
</feature>
<dbReference type="Proteomes" id="UP000241771">
    <property type="component" value="Unassembled WGS sequence"/>
</dbReference>
<feature type="transmembrane region" description="Helical" evidence="6">
    <location>
        <begin position="6"/>
        <end position="32"/>
    </location>
</feature>
<dbReference type="Pfam" id="PF01810">
    <property type="entry name" value="LysE"/>
    <property type="match status" value="1"/>
</dbReference>
<dbReference type="PANTHER" id="PTHR30086:SF20">
    <property type="entry name" value="ARGININE EXPORTER PROTEIN ARGO-RELATED"/>
    <property type="match status" value="1"/>
</dbReference>
<comment type="subcellular location">
    <subcellularLocation>
        <location evidence="1">Cell membrane</location>
        <topology evidence="1">Multi-pass membrane protein</topology>
    </subcellularLocation>
</comment>
<gene>
    <name evidence="7" type="ORF">C9I98_08570</name>
</gene>
<keyword evidence="3 6" id="KW-0812">Transmembrane</keyword>
<dbReference type="OrthoDB" id="9804822at2"/>
<keyword evidence="8" id="KW-1185">Reference proteome</keyword>
<keyword evidence="4 6" id="KW-1133">Transmembrane helix</keyword>
<protein>
    <submittedName>
        <fullName evidence="7">LysE family translocator</fullName>
    </submittedName>
</protein>
<comment type="caution">
    <text evidence="7">The sequence shown here is derived from an EMBL/GenBank/DDBJ whole genome shotgun (WGS) entry which is preliminary data.</text>
</comment>
<dbReference type="InterPro" id="IPR001123">
    <property type="entry name" value="LeuE-type"/>
</dbReference>
<dbReference type="PIRSF" id="PIRSF006324">
    <property type="entry name" value="LeuE"/>
    <property type="match status" value="1"/>
</dbReference>
<feature type="transmembrane region" description="Helical" evidence="6">
    <location>
        <begin position="71"/>
        <end position="92"/>
    </location>
</feature>
<evidence type="ECO:0000256" key="2">
    <source>
        <dbReference type="ARBA" id="ARBA00022475"/>
    </source>
</evidence>
<organism evidence="7 8">
    <name type="scientific">Photobacterium sanctipauli</name>
    <dbReference type="NCBI Taxonomy" id="1342794"/>
    <lineage>
        <taxon>Bacteria</taxon>
        <taxon>Pseudomonadati</taxon>
        <taxon>Pseudomonadota</taxon>
        <taxon>Gammaproteobacteria</taxon>
        <taxon>Vibrionales</taxon>
        <taxon>Vibrionaceae</taxon>
        <taxon>Photobacterium</taxon>
    </lineage>
</organism>
<accession>A0A2T3NV06</accession>
<dbReference type="GO" id="GO:0015171">
    <property type="term" value="F:amino acid transmembrane transporter activity"/>
    <property type="evidence" value="ECO:0007669"/>
    <property type="project" value="TreeGrafter"/>
</dbReference>
<evidence type="ECO:0000256" key="4">
    <source>
        <dbReference type="ARBA" id="ARBA00022989"/>
    </source>
</evidence>
<feature type="transmembrane region" description="Helical" evidence="6">
    <location>
        <begin position="148"/>
        <end position="172"/>
    </location>
</feature>